<evidence type="ECO:0000313" key="2">
    <source>
        <dbReference type="EMBL" id="CDP34140.1"/>
    </source>
</evidence>
<sequence length="249" mass="27948">MQVILLKNKVKDDPYAKTFFENGHFLPVLEHKLLNTEDLVDWLYDPDVMNADAVIVTSQRAVEALSYVPKKTLEKTVLNKPVFTVGPATGKYLRSVGFEDVRGEECGNSTILVDEVLIREKFNSYVFFTGTQRRDYLPRSLDEMGKTLIEKQVYKTGPRKEATAELNYIISHNDIRGLWIVFFSPNGADAIIESICGSRVKNDWNIAAIGPTTENFLQMNGLPPKAVAKLPTPDDLYEAIATASAMNKQ</sequence>
<dbReference type="InterPro" id="IPR036108">
    <property type="entry name" value="4pyrrol_syn_uPrphyn_synt_sf"/>
</dbReference>
<reference evidence="2" key="2">
    <citation type="submission" date="2014-06" db="EMBL/GenBank/DDBJ databases">
        <title>The complete genome of Blastobotrys (Arxula) adeninivorans LS3 - a yeast of biotechnological interest.</title>
        <authorList>
            <person name="Kunze G."/>
            <person name="Gaillardin C."/>
            <person name="Czernicka M."/>
            <person name="Durrens P."/>
            <person name="Martin T."/>
            <person name="Boer E."/>
            <person name="Gabaldon T."/>
            <person name="Cruz J."/>
            <person name="Talla E."/>
            <person name="Marck C."/>
            <person name="Goffeau A."/>
            <person name="Barbe V."/>
            <person name="Baret P."/>
            <person name="Baronian K."/>
            <person name="Beier S."/>
            <person name="Bleykasten C."/>
            <person name="Bode R."/>
            <person name="Casaregola S."/>
            <person name="Despons L."/>
            <person name="Fairhead C."/>
            <person name="Giersberg M."/>
            <person name="Gierski P."/>
            <person name="Hahnel U."/>
            <person name="Hartmann A."/>
            <person name="Jankowska D."/>
            <person name="Jubin C."/>
            <person name="Jung P."/>
            <person name="Lafontaine I."/>
            <person name="Leh-Louis V."/>
            <person name="Lemaire M."/>
            <person name="Marcet-Houben M."/>
            <person name="Mascher M."/>
            <person name="Morel G."/>
            <person name="Richard G.-F."/>
            <person name="Riechen J."/>
            <person name="Sacerdot C."/>
            <person name="Sarkar A."/>
            <person name="Savel G."/>
            <person name="Schacherer J."/>
            <person name="Sherman D."/>
            <person name="Straub M.-L."/>
            <person name="Stein N."/>
            <person name="Thierry A."/>
            <person name="Trautwein-Schult A."/>
            <person name="Westhof E."/>
            <person name="Worch S."/>
            <person name="Dujon B."/>
            <person name="Souciet J.-L."/>
            <person name="Wincker P."/>
            <person name="Scholz U."/>
            <person name="Neuveglise N."/>
        </authorList>
    </citation>
    <scope>NUCLEOTIDE SEQUENCE</scope>
    <source>
        <strain evidence="2">LS3</strain>
    </source>
</reference>
<dbReference type="UniPathway" id="UPA00251">
    <property type="reaction ID" value="UER00320"/>
</dbReference>
<dbReference type="InterPro" id="IPR003754">
    <property type="entry name" value="4pyrrol_synth_uPrphyn_synth"/>
</dbReference>
<accession>A0A060SZ43</accession>
<evidence type="ECO:0000259" key="1">
    <source>
        <dbReference type="Pfam" id="PF02602"/>
    </source>
</evidence>
<dbReference type="InterPro" id="IPR039793">
    <property type="entry name" value="UROS/Hem4"/>
</dbReference>
<protein>
    <submittedName>
        <fullName evidence="2">ARAD1C05610p</fullName>
    </submittedName>
</protein>
<dbReference type="CDD" id="cd06578">
    <property type="entry name" value="HemD"/>
    <property type="match status" value="1"/>
</dbReference>
<dbReference type="Pfam" id="PF02602">
    <property type="entry name" value="HEM4"/>
    <property type="match status" value="1"/>
</dbReference>
<feature type="domain" description="Tetrapyrrole biosynthesis uroporphyrinogen III synthase" evidence="1">
    <location>
        <begin position="24"/>
        <end position="237"/>
    </location>
</feature>
<dbReference type="EMBL" id="HG937693">
    <property type="protein sequence ID" value="CDP34140.1"/>
    <property type="molecule type" value="Genomic_DNA"/>
</dbReference>
<dbReference type="AlphaFoldDB" id="A0A060SZ43"/>
<organism evidence="2">
    <name type="scientific">Blastobotrys adeninivorans</name>
    <name type="common">Yeast</name>
    <name type="synonym">Arxula adeninivorans</name>
    <dbReference type="NCBI Taxonomy" id="409370"/>
    <lineage>
        <taxon>Eukaryota</taxon>
        <taxon>Fungi</taxon>
        <taxon>Dikarya</taxon>
        <taxon>Ascomycota</taxon>
        <taxon>Saccharomycotina</taxon>
        <taxon>Dipodascomycetes</taxon>
        <taxon>Dipodascales</taxon>
        <taxon>Trichomonascaceae</taxon>
        <taxon>Blastobotrys</taxon>
    </lineage>
</organism>
<dbReference type="PANTHER" id="PTHR12390">
    <property type="entry name" value="UROPORPHYRINOGEN III SYNTHASE"/>
    <property type="match status" value="1"/>
</dbReference>
<name>A0A060SZ43_BLAAD</name>
<dbReference type="GO" id="GO:0006782">
    <property type="term" value="P:protoporphyrinogen IX biosynthetic process"/>
    <property type="evidence" value="ECO:0007669"/>
    <property type="project" value="UniProtKB-UniPathway"/>
</dbReference>
<dbReference type="GO" id="GO:0004852">
    <property type="term" value="F:uroporphyrinogen-III synthase activity"/>
    <property type="evidence" value="ECO:0007669"/>
    <property type="project" value="InterPro"/>
</dbReference>
<gene>
    <name evidence="2" type="ORF">GNLVRS02_ARAD1C05610g</name>
</gene>
<reference evidence="2" key="1">
    <citation type="submission" date="2014-02" db="EMBL/GenBank/DDBJ databases">
        <authorList>
            <person name="Genoscope - CEA"/>
        </authorList>
    </citation>
    <scope>NUCLEOTIDE SEQUENCE</scope>
    <source>
        <strain evidence="2">LS3</strain>
    </source>
</reference>
<dbReference type="PANTHER" id="PTHR12390:SF0">
    <property type="entry name" value="UROPORPHYRINOGEN-III SYNTHASE"/>
    <property type="match status" value="1"/>
</dbReference>
<proteinExistence type="predicted"/>
<dbReference type="PhylomeDB" id="A0A060SZ43"/>
<dbReference type="GO" id="GO:0006780">
    <property type="term" value="P:uroporphyrinogen III biosynthetic process"/>
    <property type="evidence" value="ECO:0007669"/>
    <property type="project" value="InterPro"/>
</dbReference>
<dbReference type="SUPFAM" id="SSF69618">
    <property type="entry name" value="HemD-like"/>
    <property type="match status" value="1"/>
</dbReference>
<dbReference type="Gene3D" id="3.40.50.10090">
    <property type="match status" value="2"/>
</dbReference>
<dbReference type="GO" id="GO:0005829">
    <property type="term" value="C:cytosol"/>
    <property type="evidence" value="ECO:0007669"/>
    <property type="project" value="TreeGrafter"/>
</dbReference>